<dbReference type="RefSeq" id="WP_091195451.1">
    <property type="nucleotide sequence ID" value="NZ_FOVE01000014.1"/>
</dbReference>
<proteinExistence type="predicted"/>
<dbReference type="EMBL" id="FOVE01000014">
    <property type="protein sequence ID" value="SFN65912.1"/>
    <property type="molecule type" value="Genomic_DNA"/>
</dbReference>
<evidence type="ECO:0000256" key="2">
    <source>
        <dbReference type="SAM" id="Phobius"/>
    </source>
</evidence>
<reference evidence="4" key="1">
    <citation type="submission" date="2016-10" db="EMBL/GenBank/DDBJ databases">
        <authorList>
            <person name="Varghese N."/>
            <person name="Submissions S."/>
        </authorList>
    </citation>
    <scope>NUCLEOTIDE SEQUENCE [LARGE SCALE GENOMIC DNA]</scope>
    <source>
        <strain evidence="4">DSM 6150</strain>
    </source>
</reference>
<name>A0A1I5AU46_9NEIS</name>
<evidence type="ECO:0000313" key="4">
    <source>
        <dbReference type="Proteomes" id="UP000242869"/>
    </source>
</evidence>
<dbReference type="AlphaFoldDB" id="A0A1I5AU46"/>
<dbReference type="OrthoDB" id="7041679at2"/>
<accession>A0A1I5AU46</accession>
<gene>
    <name evidence="3" type="ORF">SAMN05660284_01992</name>
</gene>
<keyword evidence="2" id="KW-0472">Membrane</keyword>
<organism evidence="3 4">
    <name type="scientific">Formivibrio citricus</name>
    <dbReference type="NCBI Taxonomy" id="83765"/>
    <lineage>
        <taxon>Bacteria</taxon>
        <taxon>Pseudomonadati</taxon>
        <taxon>Pseudomonadota</taxon>
        <taxon>Betaproteobacteria</taxon>
        <taxon>Neisseriales</taxon>
        <taxon>Chitinibacteraceae</taxon>
        <taxon>Formivibrio</taxon>
    </lineage>
</organism>
<evidence type="ECO:0000313" key="3">
    <source>
        <dbReference type="EMBL" id="SFN65912.1"/>
    </source>
</evidence>
<feature type="transmembrane region" description="Helical" evidence="2">
    <location>
        <begin position="6"/>
        <end position="31"/>
    </location>
</feature>
<feature type="transmembrane region" description="Helical" evidence="2">
    <location>
        <begin position="162"/>
        <end position="182"/>
    </location>
</feature>
<evidence type="ECO:0000256" key="1">
    <source>
        <dbReference type="SAM" id="MobiDB-lite"/>
    </source>
</evidence>
<keyword evidence="2" id="KW-1133">Transmembrane helix</keyword>
<keyword evidence="2" id="KW-0812">Transmembrane</keyword>
<protein>
    <submittedName>
        <fullName evidence="3">Uncharacterized protein</fullName>
    </submittedName>
</protein>
<feature type="region of interest" description="Disordered" evidence="1">
    <location>
        <begin position="197"/>
        <end position="221"/>
    </location>
</feature>
<keyword evidence="4" id="KW-1185">Reference proteome</keyword>
<sequence length="221" mass="24652">MDFDKIFNYIFLVIYVGGLSVFFVVMAKLVIDKRKARHELKQNLLEKFKAAIPLSINDVINMAKGADLARPSVGKCLNQLLSATNDPVTFGELQRLTAELEKEEPFDDLPEEVKPSLVRLTELCDASSVKSDKYLLSPVQKTLGTYVELKAEVEKNRTKAKWLNIAGIVSLIVGTWSFYLTWKSPDVKDIEAAVKRAVSSPSQEPNPAVQGTLRDKAAQRP</sequence>
<dbReference type="Proteomes" id="UP000242869">
    <property type="component" value="Unassembled WGS sequence"/>
</dbReference>